<reference evidence="1 2" key="1">
    <citation type="submission" date="2019-05" db="EMBL/GenBank/DDBJ databases">
        <title>Genome sequencing of F202Z8.</title>
        <authorList>
            <person name="Kwon Y.M."/>
        </authorList>
    </citation>
    <scope>NUCLEOTIDE SEQUENCE [LARGE SCALE GENOMIC DNA]</scope>
    <source>
        <strain evidence="1 2">F202Z8</strain>
    </source>
</reference>
<dbReference type="Proteomes" id="UP000310017">
    <property type="component" value="Chromosome"/>
</dbReference>
<organism evidence="1 2">
    <name type="scientific">Aggregatimonas sangjinii</name>
    <dbReference type="NCBI Taxonomy" id="2583587"/>
    <lineage>
        <taxon>Bacteria</taxon>
        <taxon>Pseudomonadati</taxon>
        <taxon>Bacteroidota</taxon>
        <taxon>Flavobacteriia</taxon>
        <taxon>Flavobacteriales</taxon>
        <taxon>Flavobacteriaceae</taxon>
        <taxon>Aggregatimonas</taxon>
    </lineage>
</organism>
<sequence>MLSGALRKYGLSFLLGACLVFMLLLASSCDNEDVLDLDETAMTNDDIVTCTDGIMNGDETGIDCGGACTPCEAGEELGRRAELYVTNNANGDISRYSVTGDSLTTFTTASTAAEGIYYSSKDGVLVQASRSGLQLDAYSGIAGIMEDSALDASFSSTTDLESPRELAVNGDMYVVSDNGSNKFFVYTKNGDSFSLTSTVEIPFPVWGITFRGSDLYAVVDNSSDLAVFNNFQASISAPVCALNPSKRVVIEGIVRTHGLVYNAADDIMIMTDIGDAANTTDDGAFHVISEFAATFDLLSDGEVYPLSRQVRVAGPSTMMGNPIDVAYDSEENAVYISEVGNGKVLGFTAQGGGDRAPWFVKDLPAASSIYFSSDETDDDLGEEAMAGNTVLYATSTANGNIYVYDAMGNALKTVTSQSESSEGIYYTALDDILVQASRSALQLEGYAEFSTVPDGAIGAASFTSSKDLMSPREIAVYGNKIVVADNAENIFYVYSHDMFSFSLINTFRFECRGIWGITFKGDDLLAVVDNTGDLAIFSDFFTNYTVDGNITPEKIITIQGIVRTHGIDYSAADDLLVMTDIGDAANGTDDGGFQLIQEFSAKLDAISNGGTLVLSDQTRVSGPGTMMGNPIDIAYDNDSKTVYIAEIGNGKILGFSDVLNASGDVAPTFNWDLNQASSIFLYNN</sequence>
<keyword evidence="2" id="KW-1185">Reference proteome</keyword>
<dbReference type="SUPFAM" id="SSF101898">
    <property type="entry name" value="NHL repeat"/>
    <property type="match status" value="1"/>
</dbReference>
<dbReference type="EMBL" id="CP040710">
    <property type="protein sequence ID" value="QCX02279.1"/>
    <property type="molecule type" value="Genomic_DNA"/>
</dbReference>
<dbReference type="PROSITE" id="PS51257">
    <property type="entry name" value="PROKAR_LIPOPROTEIN"/>
    <property type="match status" value="1"/>
</dbReference>
<protein>
    <submittedName>
        <fullName evidence="1">Uncharacterized protein</fullName>
    </submittedName>
</protein>
<dbReference type="KEGG" id="asag:FGM00_04485"/>
<proteinExistence type="predicted"/>
<dbReference type="OrthoDB" id="834772at2"/>
<evidence type="ECO:0000313" key="2">
    <source>
        <dbReference type="Proteomes" id="UP000310017"/>
    </source>
</evidence>
<dbReference type="SUPFAM" id="SSF63825">
    <property type="entry name" value="YWTD domain"/>
    <property type="match status" value="1"/>
</dbReference>
<accession>A0A5B7SYJ7</accession>
<dbReference type="AlphaFoldDB" id="A0A5B7SYJ7"/>
<evidence type="ECO:0000313" key="1">
    <source>
        <dbReference type="EMBL" id="QCX02279.1"/>
    </source>
</evidence>
<dbReference type="Gene3D" id="2.120.10.30">
    <property type="entry name" value="TolB, C-terminal domain"/>
    <property type="match status" value="2"/>
</dbReference>
<gene>
    <name evidence="1" type="ORF">FGM00_04485</name>
</gene>
<name>A0A5B7SYJ7_9FLAO</name>
<dbReference type="InterPro" id="IPR011042">
    <property type="entry name" value="6-blade_b-propeller_TolB-like"/>
</dbReference>